<sequence>MLKYYILFTIVLLVHSVTSRSADYISFNGKLSGLERMEDPKLKDCIHRCPVLIDFIPQCASDGRTYPNASSLRCMNLCLKPSGEELTVTSLGFCESDQIPSD</sequence>
<dbReference type="PROSITE" id="PS51465">
    <property type="entry name" value="KAZAL_2"/>
    <property type="match status" value="1"/>
</dbReference>
<keyword evidence="4" id="KW-1185">Reference proteome</keyword>
<dbReference type="EMBL" id="JARQZJ010000113">
    <property type="protein sequence ID" value="KAK9887543.1"/>
    <property type="molecule type" value="Genomic_DNA"/>
</dbReference>
<evidence type="ECO:0000256" key="1">
    <source>
        <dbReference type="SAM" id="SignalP"/>
    </source>
</evidence>
<protein>
    <recommendedName>
        <fullName evidence="2">Kazal-like domain-containing protein</fullName>
    </recommendedName>
</protein>
<dbReference type="InterPro" id="IPR036058">
    <property type="entry name" value="Kazal_dom_sf"/>
</dbReference>
<gene>
    <name evidence="3" type="ORF">WA026_023265</name>
</gene>
<reference evidence="3 4" key="1">
    <citation type="submission" date="2023-03" db="EMBL/GenBank/DDBJ databases">
        <title>Genome insight into feeding habits of ladybird beetles.</title>
        <authorList>
            <person name="Li H.-S."/>
            <person name="Huang Y.-H."/>
            <person name="Pang H."/>
        </authorList>
    </citation>
    <scope>NUCLEOTIDE SEQUENCE [LARGE SCALE GENOMIC DNA]</scope>
    <source>
        <strain evidence="3">SYSU_2023b</strain>
        <tissue evidence="3">Whole body</tissue>
    </source>
</reference>
<dbReference type="InterPro" id="IPR002350">
    <property type="entry name" value="Kazal_dom"/>
</dbReference>
<accession>A0AAW1UXI5</accession>
<dbReference type="Pfam" id="PF07648">
    <property type="entry name" value="Kazal_2"/>
    <property type="match status" value="1"/>
</dbReference>
<feature type="chain" id="PRO_5043609748" description="Kazal-like domain-containing protein" evidence="1">
    <location>
        <begin position="20"/>
        <end position="102"/>
    </location>
</feature>
<dbReference type="Gene3D" id="3.30.60.30">
    <property type="match status" value="1"/>
</dbReference>
<dbReference type="Proteomes" id="UP001431783">
    <property type="component" value="Unassembled WGS sequence"/>
</dbReference>
<keyword evidence="1" id="KW-0732">Signal</keyword>
<comment type="caution">
    <text evidence="3">The sequence shown here is derived from an EMBL/GenBank/DDBJ whole genome shotgun (WGS) entry which is preliminary data.</text>
</comment>
<evidence type="ECO:0000259" key="2">
    <source>
        <dbReference type="PROSITE" id="PS51465"/>
    </source>
</evidence>
<feature type="domain" description="Kazal-like" evidence="2">
    <location>
        <begin position="39"/>
        <end position="96"/>
    </location>
</feature>
<proteinExistence type="predicted"/>
<dbReference type="AlphaFoldDB" id="A0AAW1UXI5"/>
<evidence type="ECO:0000313" key="4">
    <source>
        <dbReference type="Proteomes" id="UP001431783"/>
    </source>
</evidence>
<dbReference type="SUPFAM" id="SSF100895">
    <property type="entry name" value="Kazal-type serine protease inhibitors"/>
    <property type="match status" value="1"/>
</dbReference>
<organism evidence="3 4">
    <name type="scientific">Henosepilachna vigintioctopunctata</name>
    <dbReference type="NCBI Taxonomy" id="420089"/>
    <lineage>
        <taxon>Eukaryota</taxon>
        <taxon>Metazoa</taxon>
        <taxon>Ecdysozoa</taxon>
        <taxon>Arthropoda</taxon>
        <taxon>Hexapoda</taxon>
        <taxon>Insecta</taxon>
        <taxon>Pterygota</taxon>
        <taxon>Neoptera</taxon>
        <taxon>Endopterygota</taxon>
        <taxon>Coleoptera</taxon>
        <taxon>Polyphaga</taxon>
        <taxon>Cucujiformia</taxon>
        <taxon>Coccinelloidea</taxon>
        <taxon>Coccinellidae</taxon>
        <taxon>Epilachninae</taxon>
        <taxon>Epilachnini</taxon>
        <taxon>Henosepilachna</taxon>
    </lineage>
</organism>
<name>A0AAW1UXI5_9CUCU</name>
<feature type="signal peptide" evidence="1">
    <location>
        <begin position="1"/>
        <end position="19"/>
    </location>
</feature>
<evidence type="ECO:0000313" key="3">
    <source>
        <dbReference type="EMBL" id="KAK9887543.1"/>
    </source>
</evidence>